<organism evidence="7 8">
    <name type="scientific">Daucus carota subsp. sativus</name>
    <name type="common">Carrot</name>
    <dbReference type="NCBI Taxonomy" id="79200"/>
    <lineage>
        <taxon>Eukaryota</taxon>
        <taxon>Viridiplantae</taxon>
        <taxon>Streptophyta</taxon>
        <taxon>Embryophyta</taxon>
        <taxon>Tracheophyta</taxon>
        <taxon>Spermatophyta</taxon>
        <taxon>Magnoliopsida</taxon>
        <taxon>eudicotyledons</taxon>
        <taxon>Gunneridae</taxon>
        <taxon>Pentapetalae</taxon>
        <taxon>asterids</taxon>
        <taxon>campanulids</taxon>
        <taxon>Apiales</taxon>
        <taxon>Apiaceae</taxon>
        <taxon>Apioideae</taxon>
        <taxon>Scandiceae</taxon>
        <taxon>Daucinae</taxon>
        <taxon>Daucus</taxon>
        <taxon>Daucus sect. Daucus</taxon>
    </lineage>
</organism>
<dbReference type="InterPro" id="IPR013083">
    <property type="entry name" value="Znf_RING/FYVE/PHD"/>
</dbReference>
<dbReference type="SMART" id="SM01197">
    <property type="entry name" value="FANCL_C"/>
    <property type="match status" value="1"/>
</dbReference>
<dbReference type="GO" id="GO:0008270">
    <property type="term" value="F:zinc ion binding"/>
    <property type="evidence" value="ECO:0007669"/>
    <property type="project" value="UniProtKB-KW"/>
</dbReference>
<dbReference type="AlphaFoldDB" id="A0AAF1B4Y1"/>
<proteinExistence type="predicted"/>
<evidence type="ECO:0000256" key="5">
    <source>
        <dbReference type="SAM" id="MobiDB-lite"/>
    </source>
</evidence>
<dbReference type="SMART" id="SM00184">
    <property type="entry name" value="RING"/>
    <property type="match status" value="1"/>
</dbReference>
<dbReference type="GO" id="GO:0006511">
    <property type="term" value="P:ubiquitin-dependent protein catabolic process"/>
    <property type="evidence" value="ECO:0007669"/>
    <property type="project" value="TreeGrafter"/>
</dbReference>
<dbReference type="KEGG" id="dcr:108224696"/>
<dbReference type="PROSITE" id="PS50089">
    <property type="entry name" value="ZF_RING_2"/>
    <property type="match status" value="1"/>
</dbReference>
<gene>
    <name evidence="7" type="ORF">DCAR_0624205</name>
</gene>
<feature type="compositionally biased region" description="Basic and acidic residues" evidence="5">
    <location>
        <begin position="55"/>
        <end position="71"/>
    </location>
</feature>
<reference evidence="7" key="1">
    <citation type="journal article" date="2016" name="Nat. Genet.">
        <title>A high-quality carrot genome assembly provides new insights into carotenoid accumulation and asterid genome evolution.</title>
        <authorList>
            <person name="Iorizzo M."/>
            <person name="Ellison S."/>
            <person name="Senalik D."/>
            <person name="Zeng P."/>
            <person name="Satapoomin P."/>
            <person name="Huang J."/>
            <person name="Bowman M."/>
            <person name="Iovene M."/>
            <person name="Sanseverino W."/>
            <person name="Cavagnaro P."/>
            <person name="Yildiz M."/>
            <person name="Macko-Podgorni A."/>
            <person name="Moranska E."/>
            <person name="Grzebelus E."/>
            <person name="Grzebelus D."/>
            <person name="Ashrafi H."/>
            <person name="Zheng Z."/>
            <person name="Cheng S."/>
            <person name="Spooner D."/>
            <person name="Van Deynze A."/>
            <person name="Simon P."/>
        </authorList>
    </citation>
    <scope>NUCLEOTIDE SEQUENCE</scope>
    <source>
        <tissue evidence="7">Leaf</tissue>
    </source>
</reference>
<dbReference type="Gene3D" id="3.30.40.10">
    <property type="entry name" value="Zinc/RING finger domain, C3HC4 (zinc finger)"/>
    <property type="match status" value="1"/>
</dbReference>
<feature type="compositionally biased region" description="Basic residues" evidence="5">
    <location>
        <begin position="39"/>
        <end position="54"/>
    </location>
</feature>
<evidence type="ECO:0000256" key="4">
    <source>
        <dbReference type="PROSITE-ProRule" id="PRU00175"/>
    </source>
</evidence>
<dbReference type="GO" id="GO:0005634">
    <property type="term" value="C:nucleus"/>
    <property type="evidence" value="ECO:0007669"/>
    <property type="project" value="TreeGrafter"/>
</dbReference>
<reference evidence="7" key="2">
    <citation type="submission" date="2022-03" db="EMBL/GenBank/DDBJ databases">
        <title>Draft title - Genomic analysis of global carrot germplasm unveils the trajectory of domestication and the origin of high carotenoid orange carrot.</title>
        <authorList>
            <person name="Iorizzo M."/>
            <person name="Ellison S."/>
            <person name="Senalik D."/>
            <person name="Macko-Podgorni A."/>
            <person name="Grzebelus D."/>
            <person name="Bostan H."/>
            <person name="Rolling W."/>
            <person name="Curaba J."/>
            <person name="Simon P."/>
        </authorList>
    </citation>
    <scope>NUCLEOTIDE SEQUENCE</scope>
    <source>
        <tissue evidence="7">Leaf</tissue>
    </source>
</reference>
<dbReference type="PANTHER" id="PTHR45931:SF3">
    <property type="entry name" value="RING ZINC FINGER-CONTAINING PROTEIN"/>
    <property type="match status" value="1"/>
</dbReference>
<sequence length="301" mass="33782">MTSASELFNNRRHRFGRNSEVADFDSSSGAGDSLSSYHDRRRHGHHSHGARRRHHDGDTSDVPRRSETHISRRATLEREFVRFDTGGGSSSSRFIPANVDLELLRSIPSIPMRERFIRTDRLPGDVLLARERLLERLRGIQLSGQRGNVTAAPLPWQANARDIEVWRMFNGLVSAARSESATRSNSDMGSSESATRSNSDVGSFIAPVAPKPRPLGLTRDEFDLLHIEVFTTTEKSDEENISRASLECSICLENFVEGTELVCLPCGHKYHRYCLFPWVQACGDCPYCRAAIIVVDTELKL</sequence>
<dbReference type="SUPFAM" id="SSF57850">
    <property type="entry name" value="RING/U-box"/>
    <property type="match status" value="1"/>
</dbReference>
<evidence type="ECO:0000256" key="2">
    <source>
        <dbReference type="ARBA" id="ARBA00022771"/>
    </source>
</evidence>
<dbReference type="Pfam" id="PF13639">
    <property type="entry name" value="zf-RING_2"/>
    <property type="match status" value="1"/>
</dbReference>
<dbReference type="GO" id="GO:0061630">
    <property type="term" value="F:ubiquitin protein ligase activity"/>
    <property type="evidence" value="ECO:0007669"/>
    <property type="project" value="TreeGrafter"/>
</dbReference>
<evidence type="ECO:0000256" key="3">
    <source>
        <dbReference type="ARBA" id="ARBA00022833"/>
    </source>
</evidence>
<accession>A0AAF1B4Y1</accession>
<feature type="region of interest" description="Disordered" evidence="5">
    <location>
        <begin position="180"/>
        <end position="199"/>
    </location>
</feature>
<feature type="domain" description="RING-type" evidence="6">
    <location>
        <begin position="248"/>
        <end position="289"/>
    </location>
</feature>
<keyword evidence="3" id="KW-0862">Zinc</keyword>
<evidence type="ECO:0000259" key="6">
    <source>
        <dbReference type="PROSITE" id="PS50089"/>
    </source>
</evidence>
<keyword evidence="8" id="KW-1185">Reference proteome</keyword>
<protein>
    <recommendedName>
        <fullName evidence="6">RING-type domain-containing protein</fullName>
    </recommendedName>
</protein>
<keyword evidence="1" id="KW-0479">Metal-binding</keyword>
<evidence type="ECO:0000313" key="8">
    <source>
        <dbReference type="Proteomes" id="UP000077755"/>
    </source>
</evidence>
<feature type="region of interest" description="Disordered" evidence="5">
    <location>
        <begin position="21"/>
        <end position="71"/>
    </location>
</feature>
<evidence type="ECO:0000256" key="1">
    <source>
        <dbReference type="ARBA" id="ARBA00022723"/>
    </source>
</evidence>
<evidence type="ECO:0000313" key="7">
    <source>
        <dbReference type="EMBL" id="WOH04793.1"/>
    </source>
</evidence>
<dbReference type="EMBL" id="CP093348">
    <property type="protein sequence ID" value="WOH04793.1"/>
    <property type="molecule type" value="Genomic_DNA"/>
</dbReference>
<name>A0AAF1B4Y1_DAUCS</name>
<feature type="compositionally biased region" description="Low complexity" evidence="5">
    <location>
        <begin position="24"/>
        <end position="36"/>
    </location>
</feature>
<dbReference type="Proteomes" id="UP000077755">
    <property type="component" value="Chromosome 6"/>
</dbReference>
<dbReference type="PANTHER" id="PTHR45931">
    <property type="entry name" value="SI:CH211-59O9.10"/>
    <property type="match status" value="1"/>
</dbReference>
<dbReference type="InterPro" id="IPR001841">
    <property type="entry name" value="Znf_RING"/>
</dbReference>
<dbReference type="InterPro" id="IPR051834">
    <property type="entry name" value="RING_finger_E3_ligase"/>
</dbReference>
<keyword evidence="2 4" id="KW-0863">Zinc-finger</keyword>